<evidence type="ECO:0000256" key="1">
    <source>
        <dbReference type="SAM" id="MobiDB-lite"/>
    </source>
</evidence>
<protein>
    <submittedName>
        <fullName evidence="2">Uncharacterized protein</fullName>
    </submittedName>
</protein>
<feature type="compositionally biased region" description="Basic and acidic residues" evidence="1">
    <location>
        <begin position="564"/>
        <end position="580"/>
    </location>
</feature>
<sequence>MESTATAFVTQFADALFTQWTQQTSDKTLFWSDAKFVQNVLEEGVAKLPKVALKGHLTRDLNSYVERLQTLLHKQYVAYQQQHADKQSTEVSSSALLNEEDVERALATADDASRARIHGILASDDAVATQIDEQIQQATRTSELAALVEQSAQQLAVLRARRFEADDQVDRKSGFFLRQIVAGVHAIAQRWCQHDGGRWTSDAVESTSATERERLRVVLYTVATEAVTSAQTTPAQPWTSFFRPQEGVVFRSVSYENELAKLFGTLLALVVAFPLVDEDEEDDANTSDESSDSDSSDDESSSRRKSLTKGKKTQPPAKLVECVTLAKQVTRLVALAAKQREDADRRVDWLLNVLSAFHAIAKPTQLVSEDDEDDDVLSATQRRGLQDCVADLYARAFTQSSTLWTRRQGNSNAVALLRTILCLRYAAEFLCTERKAGVPAVTTAATELVGVSLPPSFWRWMAQVKKIYAGEHAVVQRVMKTLTKHKTNKKMANVLLSESTLSLSDLRTLVEQFEVYVTTEKERDHFVVSRVPSSAAQPVDEETEDGVDDVLFFVDPVGGKSKRKDNSTQESQKRARTETQ</sequence>
<comment type="caution">
    <text evidence="2">The sequence shown here is derived from an EMBL/GenBank/DDBJ whole genome shotgun (WGS) entry which is preliminary data.</text>
</comment>
<feature type="region of interest" description="Disordered" evidence="1">
    <location>
        <begin position="280"/>
        <end position="313"/>
    </location>
</feature>
<proteinExistence type="predicted"/>
<dbReference type="Proteomes" id="UP000794436">
    <property type="component" value="Unassembled WGS sequence"/>
</dbReference>
<name>A0A8K1CDH2_PYTOL</name>
<dbReference type="OrthoDB" id="165648at2759"/>
<dbReference type="EMBL" id="SPLM01000078">
    <property type="protein sequence ID" value="TMW61039.1"/>
    <property type="molecule type" value="Genomic_DNA"/>
</dbReference>
<keyword evidence="3" id="KW-1185">Reference proteome</keyword>
<feature type="compositionally biased region" description="Basic residues" evidence="1">
    <location>
        <begin position="303"/>
        <end position="312"/>
    </location>
</feature>
<feature type="region of interest" description="Disordered" evidence="1">
    <location>
        <begin position="556"/>
        <end position="580"/>
    </location>
</feature>
<dbReference type="AlphaFoldDB" id="A0A8K1CDH2"/>
<accession>A0A8K1CDH2</accession>
<evidence type="ECO:0000313" key="3">
    <source>
        <dbReference type="Proteomes" id="UP000794436"/>
    </source>
</evidence>
<evidence type="ECO:0000313" key="2">
    <source>
        <dbReference type="EMBL" id="TMW61039.1"/>
    </source>
</evidence>
<gene>
    <name evidence="2" type="ORF">Poli38472_014500</name>
</gene>
<feature type="compositionally biased region" description="Acidic residues" evidence="1">
    <location>
        <begin position="280"/>
        <end position="299"/>
    </location>
</feature>
<organism evidence="2 3">
    <name type="scientific">Pythium oligandrum</name>
    <name type="common">Mycoparasitic fungus</name>
    <dbReference type="NCBI Taxonomy" id="41045"/>
    <lineage>
        <taxon>Eukaryota</taxon>
        <taxon>Sar</taxon>
        <taxon>Stramenopiles</taxon>
        <taxon>Oomycota</taxon>
        <taxon>Peronosporomycetes</taxon>
        <taxon>Pythiales</taxon>
        <taxon>Pythiaceae</taxon>
        <taxon>Pythium</taxon>
    </lineage>
</organism>
<reference evidence="2" key="1">
    <citation type="submission" date="2019-03" db="EMBL/GenBank/DDBJ databases">
        <title>Long read genome sequence of the mycoparasitic Pythium oligandrum ATCC 38472 isolated from sugarbeet rhizosphere.</title>
        <authorList>
            <person name="Gaulin E."/>
        </authorList>
    </citation>
    <scope>NUCLEOTIDE SEQUENCE</scope>
    <source>
        <strain evidence="2">ATCC 38472_TT</strain>
    </source>
</reference>